<dbReference type="CDD" id="cd00067">
    <property type="entry name" value="GAL4"/>
    <property type="match status" value="1"/>
</dbReference>
<dbReference type="Proteomes" id="UP000224634">
    <property type="component" value="Unassembled WGS sequence"/>
</dbReference>
<name>A0A2B7YDK5_POLH7</name>
<dbReference type="GO" id="GO:0008270">
    <property type="term" value="F:zinc ion binding"/>
    <property type="evidence" value="ECO:0007669"/>
    <property type="project" value="InterPro"/>
</dbReference>
<dbReference type="Pfam" id="PF00172">
    <property type="entry name" value="Zn_clus"/>
    <property type="match status" value="1"/>
</dbReference>
<feature type="region of interest" description="Disordered" evidence="5">
    <location>
        <begin position="383"/>
        <end position="405"/>
    </location>
</feature>
<feature type="region of interest" description="Disordered" evidence="5">
    <location>
        <begin position="194"/>
        <end position="214"/>
    </location>
</feature>
<dbReference type="PANTHER" id="PTHR31069">
    <property type="entry name" value="OLEATE-ACTIVATED TRANSCRIPTION FACTOR 1-RELATED"/>
    <property type="match status" value="1"/>
</dbReference>
<evidence type="ECO:0000256" key="2">
    <source>
        <dbReference type="ARBA" id="ARBA00023125"/>
    </source>
</evidence>
<evidence type="ECO:0000256" key="5">
    <source>
        <dbReference type="SAM" id="MobiDB-lite"/>
    </source>
</evidence>
<evidence type="ECO:0000259" key="6">
    <source>
        <dbReference type="PROSITE" id="PS50048"/>
    </source>
</evidence>
<dbReference type="STRING" id="1447883.A0A2B7YDK5"/>
<accession>A0A2B7YDK5</accession>
<sequence length="437" mass="47633">MAVATSSVSLWFDPMAMALNQKHSPGLKPDQVPKRHAACDECRNRKLKCSGETSGCSRCVKHRLVCHYSIQKQMGRPPKARARKVESSDTASASPDPYHHGYTPDPSESSQAPFFSSPDPAALHDASNLCPGPYRSYMASNCEIRPGPFVTSGPLYEQSTPMPYQPHQAPPPLPVCASPPTSWPDYSNVSASGLLSHSSPQSSLQSPNFHDTSSLSTTQENPQCTCLSYLYLCLSSLSTLSTFPLGAQSLETLYTAARTAQEVIRCEICPQAFNTCTQNLMLLGTLLSVVADGWLRISRSTPEELGHATVTPSFIAALPSDAGDRRAKWADWLHHVVRHGVAGSDVVPTVNAVQAQCLEAPSLLSLVEELEARQHRWHAASPPSLMHHHHHQHMHNRDAGTTEQQHQERDYLCLRIIGQARNVIAQIGFPGESGLAG</sequence>
<evidence type="ECO:0000313" key="7">
    <source>
        <dbReference type="EMBL" id="PGH19141.1"/>
    </source>
</evidence>
<evidence type="ECO:0000256" key="3">
    <source>
        <dbReference type="ARBA" id="ARBA00023163"/>
    </source>
</evidence>
<dbReference type="Gene3D" id="4.10.240.10">
    <property type="entry name" value="Zn(2)-C6 fungal-type DNA-binding domain"/>
    <property type="match status" value="1"/>
</dbReference>
<feature type="compositionally biased region" description="Basic and acidic residues" evidence="5">
    <location>
        <begin position="395"/>
        <end position="405"/>
    </location>
</feature>
<dbReference type="SMART" id="SM00066">
    <property type="entry name" value="GAL4"/>
    <property type="match status" value="1"/>
</dbReference>
<dbReference type="PANTHER" id="PTHR31069:SF31">
    <property type="entry name" value="MONODICTYPHENONE CLUSTER TRANSCRIPTION FACTOR-RELATED"/>
    <property type="match status" value="1"/>
</dbReference>
<dbReference type="InterPro" id="IPR001138">
    <property type="entry name" value="Zn2Cys6_DnaBD"/>
</dbReference>
<dbReference type="GO" id="GO:0003677">
    <property type="term" value="F:DNA binding"/>
    <property type="evidence" value="ECO:0007669"/>
    <property type="project" value="UniProtKB-KW"/>
</dbReference>
<feature type="region of interest" description="Disordered" evidence="5">
    <location>
        <begin position="153"/>
        <end position="177"/>
    </location>
</feature>
<dbReference type="InterPro" id="IPR036864">
    <property type="entry name" value="Zn2-C6_fun-type_DNA-bd_sf"/>
</dbReference>
<evidence type="ECO:0000313" key="8">
    <source>
        <dbReference type="Proteomes" id="UP000224634"/>
    </source>
</evidence>
<dbReference type="EMBL" id="PDNA01000052">
    <property type="protein sequence ID" value="PGH19141.1"/>
    <property type="molecule type" value="Genomic_DNA"/>
</dbReference>
<dbReference type="InterPro" id="IPR050675">
    <property type="entry name" value="OAF3"/>
</dbReference>
<dbReference type="PROSITE" id="PS50048">
    <property type="entry name" value="ZN2_CY6_FUNGAL_2"/>
    <property type="match status" value="1"/>
</dbReference>
<feature type="compositionally biased region" description="Low complexity" evidence="5">
    <location>
        <begin position="194"/>
        <end position="206"/>
    </location>
</feature>
<dbReference type="PROSITE" id="PS00463">
    <property type="entry name" value="ZN2_CY6_FUNGAL_1"/>
    <property type="match status" value="1"/>
</dbReference>
<feature type="domain" description="Zn(2)-C6 fungal-type" evidence="6">
    <location>
        <begin position="38"/>
        <end position="68"/>
    </location>
</feature>
<keyword evidence="1" id="KW-0805">Transcription regulation</keyword>
<keyword evidence="2" id="KW-0238">DNA-binding</keyword>
<keyword evidence="8" id="KW-1185">Reference proteome</keyword>
<proteinExistence type="predicted"/>
<keyword evidence="3" id="KW-0804">Transcription</keyword>
<evidence type="ECO:0000256" key="4">
    <source>
        <dbReference type="ARBA" id="ARBA00023242"/>
    </source>
</evidence>
<keyword evidence="4" id="KW-0539">Nucleus</keyword>
<evidence type="ECO:0000256" key="1">
    <source>
        <dbReference type="ARBA" id="ARBA00023015"/>
    </source>
</evidence>
<organism evidence="7 8">
    <name type="scientific">Polytolypa hystricis (strain UAMH7299)</name>
    <dbReference type="NCBI Taxonomy" id="1447883"/>
    <lineage>
        <taxon>Eukaryota</taxon>
        <taxon>Fungi</taxon>
        <taxon>Dikarya</taxon>
        <taxon>Ascomycota</taxon>
        <taxon>Pezizomycotina</taxon>
        <taxon>Eurotiomycetes</taxon>
        <taxon>Eurotiomycetidae</taxon>
        <taxon>Onygenales</taxon>
        <taxon>Onygenales incertae sedis</taxon>
        <taxon>Polytolypa</taxon>
    </lineage>
</organism>
<protein>
    <recommendedName>
        <fullName evidence="6">Zn(2)-C6 fungal-type domain-containing protein</fullName>
    </recommendedName>
</protein>
<dbReference type="GO" id="GO:0000981">
    <property type="term" value="F:DNA-binding transcription factor activity, RNA polymerase II-specific"/>
    <property type="evidence" value="ECO:0007669"/>
    <property type="project" value="InterPro"/>
</dbReference>
<dbReference type="OrthoDB" id="10261408at2759"/>
<comment type="caution">
    <text evidence="7">The sequence shown here is derived from an EMBL/GenBank/DDBJ whole genome shotgun (WGS) entry which is preliminary data.</text>
</comment>
<dbReference type="AlphaFoldDB" id="A0A2B7YDK5"/>
<gene>
    <name evidence="7" type="ORF">AJ80_04219</name>
</gene>
<feature type="region of interest" description="Disordered" evidence="5">
    <location>
        <begin position="72"/>
        <end position="118"/>
    </location>
</feature>
<reference evidence="7 8" key="1">
    <citation type="submission" date="2017-10" db="EMBL/GenBank/DDBJ databases">
        <title>Comparative genomics in systemic dimorphic fungi from Ajellomycetaceae.</title>
        <authorList>
            <person name="Munoz J.F."/>
            <person name="Mcewen J.G."/>
            <person name="Clay O.K."/>
            <person name="Cuomo C.A."/>
        </authorList>
    </citation>
    <scope>NUCLEOTIDE SEQUENCE [LARGE SCALE GENOMIC DNA]</scope>
    <source>
        <strain evidence="7 8">UAMH7299</strain>
    </source>
</reference>
<dbReference type="SUPFAM" id="SSF57701">
    <property type="entry name" value="Zn2/Cys6 DNA-binding domain"/>
    <property type="match status" value="1"/>
</dbReference>